<reference evidence="5" key="1">
    <citation type="journal article" date="2023" name="Mol. Phylogenet. Evol.">
        <title>Genome-scale phylogeny and comparative genomics of the fungal order Sordariales.</title>
        <authorList>
            <person name="Hensen N."/>
            <person name="Bonometti L."/>
            <person name="Westerberg I."/>
            <person name="Brannstrom I.O."/>
            <person name="Guillou S."/>
            <person name="Cros-Aarteil S."/>
            <person name="Calhoun S."/>
            <person name="Haridas S."/>
            <person name="Kuo A."/>
            <person name="Mondo S."/>
            <person name="Pangilinan J."/>
            <person name="Riley R."/>
            <person name="LaButti K."/>
            <person name="Andreopoulos B."/>
            <person name="Lipzen A."/>
            <person name="Chen C."/>
            <person name="Yan M."/>
            <person name="Daum C."/>
            <person name="Ng V."/>
            <person name="Clum A."/>
            <person name="Steindorff A."/>
            <person name="Ohm R.A."/>
            <person name="Martin F."/>
            <person name="Silar P."/>
            <person name="Natvig D.O."/>
            <person name="Lalanne C."/>
            <person name="Gautier V."/>
            <person name="Ament-Velasquez S.L."/>
            <person name="Kruys A."/>
            <person name="Hutchinson M.I."/>
            <person name="Powell A.J."/>
            <person name="Barry K."/>
            <person name="Miller A.N."/>
            <person name="Grigoriev I.V."/>
            <person name="Debuchy R."/>
            <person name="Gladieux P."/>
            <person name="Hiltunen Thoren M."/>
            <person name="Johannesson H."/>
        </authorList>
    </citation>
    <scope>NUCLEOTIDE SEQUENCE</scope>
    <source>
        <strain evidence="5">CBS 958.72</strain>
    </source>
</reference>
<dbReference type="AlphaFoldDB" id="A0AAE0NDT4"/>
<sequence>MGPTLLRAAIRAALLAQIVQGSLLDFESVQLESKHAAANPAVRFAQRDESALVFGQSPPPETECRAFPGSDDWPSDNDWRSFNQTLGGALLKPLPPAAACYVGPNYDAAKCRFLVTNATNNHFYLDDPVTVLTQWPQGNTCPPALNATGTCTQGGFPVYVVNATSVKHVQLAVNFARNNNIRLIIKNTGHDFGGRSVGAGSLSIWTHHLKEFQFLQRYTKGNYSGMAAQFGSGLETWELFNYMYQYGNLTIAAAGVLTVGGNGGWFASGGHGNVASFYGLGADQALEIHVVTADGRFLVASPEENEDLFFALRGGGGSTYGVVTSIVVKVYPPINLVRATLSIACRPPADTNTRAPFAPVNSGTFYVNDTALFWKALGVYFRFKRTIVDGRGTDWEYLYPLAASPVPTNGTLVPVNGTIPGNGTVPGNSSSIGTLGFTYRVGITFPNRTVDQVATLLAPLYASFAAVPGLGHITLRRADIQSTPYSGPASVTSLTALPASPLSATRYRSRLFPRANWATDPVFESTMAAIRSAVEDGRYIFHGLSIGPTAAIAGYPGRTAAVNPAWREAVLHAILITSQPAGLTAQAARDEEARIQAYMRVWRAVSPGAGAYMNEADPGEPDWQQAFYGANYPRLLAIKRRRDPWGVFWAQTTVGSDAWEVRTFDGYPRSQNGRLCRVEQVGKTTPAAGAAA</sequence>
<organism evidence="5 6">
    <name type="scientific">Lasiosphaeria ovina</name>
    <dbReference type="NCBI Taxonomy" id="92902"/>
    <lineage>
        <taxon>Eukaryota</taxon>
        <taxon>Fungi</taxon>
        <taxon>Dikarya</taxon>
        <taxon>Ascomycota</taxon>
        <taxon>Pezizomycotina</taxon>
        <taxon>Sordariomycetes</taxon>
        <taxon>Sordariomycetidae</taxon>
        <taxon>Sordariales</taxon>
        <taxon>Lasiosphaeriaceae</taxon>
        <taxon>Lasiosphaeria</taxon>
    </lineage>
</organism>
<protein>
    <recommendedName>
        <fullName evidence="4">FAD-binding PCMH-type domain-containing protein</fullName>
    </recommendedName>
</protein>
<feature type="domain" description="FAD-binding PCMH-type" evidence="4">
    <location>
        <begin position="153"/>
        <end position="333"/>
    </location>
</feature>
<dbReference type="Pfam" id="PF08031">
    <property type="entry name" value="BBE"/>
    <property type="match status" value="1"/>
</dbReference>
<proteinExistence type="inferred from homology"/>
<comment type="similarity">
    <text evidence="1">Belongs to the oxygen-dependent FAD-linked oxidoreductase family.</text>
</comment>
<dbReference type="PANTHER" id="PTHR13878">
    <property type="entry name" value="GULONOLACTONE OXIDASE"/>
    <property type="match status" value="1"/>
</dbReference>
<dbReference type="GO" id="GO:0071949">
    <property type="term" value="F:FAD binding"/>
    <property type="evidence" value="ECO:0007669"/>
    <property type="project" value="InterPro"/>
</dbReference>
<dbReference type="InterPro" id="IPR036318">
    <property type="entry name" value="FAD-bd_PCMH-like_sf"/>
</dbReference>
<dbReference type="SUPFAM" id="SSF56176">
    <property type="entry name" value="FAD-binding/transporter-associated domain-like"/>
    <property type="match status" value="1"/>
</dbReference>
<evidence type="ECO:0000313" key="6">
    <source>
        <dbReference type="Proteomes" id="UP001287356"/>
    </source>
</evidence>
<dbReference type="GO" id="GO:0016491">
    <property type="term" value="F:oxidoreductase activity"/>
    <property type="evidence" value="ECO:0007669"/>
    <property type="project" value="UniProtKB-KW"/>
</dbReference>
<keyword evidence="2" id="KW-0560">Oxidoreductase</keyword>
<dbReference type="InterPro" id="IPR006094">
    <property type="entry name" value="Oxid_FAD_bind_N"/>
</dbReference>
<evidence type="ECO:0000259" key="4">
    <source>
        <dbReference type="PROSITE" id="PS51387"/>
    </source>
</evidence>
<dbReference type="Pfam" id="PF01565">
    <property type="entry name" value="FAD_binding_4"/>
    <property type="match status" value="1"/>
</dbReference>
<feature type="chain" id="PRO_5042042596" description="FAD-binding PCMH-type domain-containing protein" evidence="3">
    <location>
        <begin position="22"/>
        <end position="692"/>
    </location>
</feature>
<dbReference type="InterPro" id="IPR050432">
    <property type="entry name" value="FAD-linked_Oxidoreductases_BP"/>
</dbReference>
<dbReference type="EMBL" id="JAULSN010000002">
    <property type="protein sequence ID" value="KAK3379648.1"/>
    <property type="molecule type" value="Genomic_DNA"/>
</dbReference>
<accession>A0AAE0NDT4</accession>
<dbReference type="PROSITE" id="PS51387">
    <property type="entry name" value="FAD_PCMH"/>
    <property type="match status" value="1"/>
</dbReference>
<dbReference type="InterPro" id="IPR016166">
    <property type="entry name" value="FAD-bd_PCMH"/>
</dbReference>
<dbReference type="Gene3D" id="3.40.462.20">
    <property type="match status" value="1"/>
</dbReference>
<evidence type="ECO:0000256" key="1">
    <source>
        <dbReference type="ARBA" id="ARBA00005466"/>
    </source>
</evidence>
<evidence type="ECO:0000313" key="5">
    <source>
        <dbReference type="EMBL" id="KAK3379648.1"/>
    </source>
</evidence>
<keyword evidence="3" id="KW-0732">Signal</keyword>
<dbReference type="PANTHER" id="PTHR13878:SF91">
    <property type="entry name" value="FAD BINDING DOMAIN PROTEIN (AFU_ORTHOLOGUE AFUA_6G12070)-RELATED"/>
    <property type="match status" value="1"/>
</dbReference>
<evidence type="ECO:0000256" key="3">
    <source>
        <dbReference type="SAM" id="SignalP"/>
    </source>
</evidence>
<comment type="caution">
    <text evidence="5">The sequence shown here is derived from an EMBL/GenBank/DDBJ whole genome shotgun (WGS) entry which is preliminary data.</text>
</comment>
<dbReference type="InterPro" id="IPR016169">
    <property type="entry name" value="FAD-bd_PCMH_sub2"/>
</dbReference>
<evidence type="ECO:0000256" key="2">
    <source>
        <dbReference type="ARBA" id="ARBA00023002"/>
    </source>
</evidence>
<gene>
    <name evidence="5" type="ORF">B0T24DRAFT_695532</name>
</gene>
<dbReference type="InterPro" id="IPR012951">
    <property type="entry name" value="BBE"/>
</dbReference>
<name>A0AAE0NDT4_9PEZI</name>
<feature type="signal peptide" evidence="3">
    <location>
        <begin position="1"/>
        <end position="21"/>
    </location>
</feature>
<dbReference type="Proteomes" id="UP001287356">
    <property type="component" value="Unassembled WGS sequence"/>
</dbReference>
<keyword evidence="6" id="KW-1185">Reference proteome</keyword>
<dbReference type="Gene3D" id="3.30.465.10">
    <property type="match status" value="2"/>
</dbReference>
<reference evidence="5" key="2">
    <citation type="submission" date="2023-06" db="EMBL/GenBank/DDBJ databases">
        <authorList>
            <consortium name="Lawrence Berkeley National Laboratory"/>
            <person name="Haridas S."/>
            <person name="Hensen N."/>
            <person name="Bonometti L."/>
            <person name="Westerberg I."/>
            <person name="Brannstrom I.O."/>
            <person name="Guillou S."/>
            <person name="Cros-Aarteil S."/>
            <person name="Calhoun S."/>
            <person name="Kuo A."/>
            <person name="Mondo S."/>
            <person name="Pangilinan J."/>
            <person name="Riley R."/>
            <person name="Labutti K."/>
            <person name="Andreopoulos B."/>
            <person name="Lipzen A."/>
            <person name="Chen C."/>
            <person name="Yanf M."/>
            <person name="Daum C."/>
            <person name="Ng V."/>
            <person name="Clum A."/>
            <person name="Steindorff A."/>
            <person name="Ohm R."/>
            <person name="Martin F."/>
            <person name="Silar P."/>
            <person name="Natvig D."/>
            <person name="Lalanne C."/>
            <person name="Gautier V."/>
            <person name="Ament-Velasquez S.L."/>
            <person name="Kruys A."/>
            <person name="Hutchinson M.I."/>
            <person name="Powell A.J."/>
            <person name="Barry K."/>
            <person name="Miller A.N."/>
            <person name="Grigoriev I.V."/>
            <person name="Debuchy R."/>
            <person name="Gladieux P."/>
            <person name="Thoren M.H."/>
            <person name="Johannesson H."/>
        </authorList>
    </citation>
    <scope>NUCLEOTIDE SEQUENCE</scope>
    <source>
        <strain evidence="5">CBS 958.72</strain>
    </source>
</reference>